<evidence type="ECO:0000313" key="1">
    <source>
        <dbReference type="EMBL" id="CDG96242.1"/>
    </source>
</evidence>
<evidence type="ECO:0000313" key="2">
    <source>
        <dbReference type="Proteomes" id="UP000028511"/>
    </source>
</evidence>
<protein>
    <submittedName>
        <fullName evidence="1">Uncharacterized protein</fullName>
    </submittedName>
</protein>
<dbReference type="EMBL" id="CBSW010000113">
    <property type="protein sequence ID" value="CDG96242.1"/>
    <property type="molecule type" value="Genomic_DNA"/>
</dbReference>
<dbReference type="Proteomes" id="UP000028511">
    <property type="component" value="Unassembled WGS sequence"/>
</dbReference>
<dbReference type="AlphaFoldDB" id="A0A077NDG3"/>
<sequence length="69" mass="7506">MALVKVISRNFFTGADLKKLEVGAHIDVSEENATVWVKAGLVELIEEKTFEVASPSKSKKVKSDGDNAE</sequence>
<organism evidence="1 2">
    <name type="scientific">Xenorhabdus bovienii str. puntauvense</name>
    <dbReference type="NCBI Taxonomy" id="1398201"/>
    <lineage>
        <taxon>Bacteria</taxon>
        <taxon>Pseudomonadati</taxon>
        <taxon>Pseudomonadota</taxon>
        <taxon>Gammaproteobacteria</taxon>
        <taxon>Enterobacterales</taxon>
        <taxon>Morganellaceae</taxon>
        <taxon>Xenorhabdus</taxon>
    </lineage>
</organism>
<gene>
    <name evidence="1" type="ORF">XBP1_200002</name>
</gene>
<name>A0A077NDG3_XENBV</name>
<reference evidence="1" key="1">
    <citation type="submission" date="2013-07" db="EMBL/GenBank/DDBJ databases">
        <title>Sub-species coevolution in mutualistic symbiosis.</title>
        <authorList>
            <person name="Murfin K."/>
            <person name="Klassen J."/>
            <person name="Lee M."/>
            <person name="Forst S."/>
            <person name="Stock P."/>
            <person name="Goodrich-Blair H."/>
        </authorList>
    </citation>
    <scope>NUCLEOTIDE SEQUENCE [LARGE SCALE GENOMIC DNA]</scope>
    <source>
        <strain evidence="1">Puntauvense</strain>
    </source>
</reference>
<proteinExistence type="predicted"/>
<accession>A0A077NDG3</accession>
<dbReference type="RefSeq" id="WP_038212678.1">
    <property type="nucleotide sequence ID" value="NZ_CAWLWN010000019.1"/>
</dbReference>
<dbReference type="HOGENOM" id="CLU_162539_1_0_6"/>
<comment type="caution">
    <text evidence="1">The sequence shown here is derived from an EMBL/GenBank/DDBJ whole genome shotgun (WGS) entry which is preliminary data.</text>
</comment>